<proteinExistence type="inferred from homology"/>
<dbReference type="AlphaFoldDB" id="A0A5P2WXB5"/>
<keyword evidence="5" id="KW-0804">Transcription</keyword>
<evidence type="ECO:0000313" key="9">
    <source>
        <dbReference type="EMBL" id="MBB5107943.1"/>
    </source>
</evidence>
<dbReference type="InterPro" id="IPR036388">
    <property type="entry name" value="WH-like_DNA-bd_sf"/>
</dbReference>
<dbReference type="RefSeq" id="WP_150508620.1">
    <property type="nucleotide sequence ID" value="NZ_BMSQ01000029.1"/>
</dbReference>
<evidence type="ECO:0000256" key="3">
    <source>
        <dbReference type="ARBA" id="ARBA00023015"/>
    </source>
</evidence>
<dbReference type="SUPFAM" id="SSF48452">
    <property type="entry name" value="TPR-like"/>
    <property type="match status" value="3"/>
</dbReference>
<keyword evidence="12" id="KW-1185">Reference proteome</keyword>
<dbReference type="GO" id="GO:0006355">
    <property type="term" value="P:regulation of DNA-templated transcription"/>
    <property type="evidence" value="ECO:0007669"/>
    <property type="project" value="InterPro"/>
</dbReference>
<evidence type="ECO:0000256" key="7">
    <source>
        <dbReference type="PROSITE-ProRule" id="PRU01091"/>
    </source>
</evidence>
<dbReference type="Proteomes" id="UP000326505">
    <property type="component" value="Chromosome"/>
</dbReference>
<dbReference type="InterPro" id="IPR019734">
    <property type="entry name" value="TPR_rpt"/>
</dbReference>
<dbReference type="Gene3D" id="1.10.10.10">
    <property type="entry name" value="Winged helix-like DNA-binding domain superfamily/Winged helix DNA-binding domain"/>
    <property type="match status" value="1"/>
</dbReference>
<dbReference type="Gene3D" id="3.40.50.300">
    <property type="entry name" value="P-loop containing nucleotide triphosphate hydrolases"/>
    <property type="match status" value="1"/>
</dbReference>
<evidence type="ECO:0000256" key="2">
    <source>
        <dbReference type="ARBA" id="ARBA00023012"/>
    </source>
</evidence>
<evidence type="ECO:0000313" key="11">
    <source>
        <dbReference type="Proteomes" id="UP000326505"/>
    </source>
</evidence>
<dbReference type="InterPro" id="IPR001867">
    <property type="entry name" value="OmpR/PhoB-type_DNA-bd"/>
</dbReference>
<dbReference type="Gene3D" id="1.25.40.10">
    <property type="entry name" value="Tetratricopeptide repeat domain"/>
    <property type="match status" value="2"/>
</dbReference>
<keyword evidence="6" id="KW-0802">TPR repeat</keyword>
<evidence type="ECO:0000256" key="6">
    <source>
        <dbReference type="PROSITE-ProRule" id="PRU00339"/>
    </source>
</evidence>
<dbReference type="PANTHER" id="PTHR35807:SF1">
    <property type="entry name" value="TRANSCRIPTIONAL REGULATOR REDD"/>
    <property type="match status" value="1"/>
</dbReference>
<dbReference type="GO" id="GO:0043531">
    <property type="term" value="F:ADP binding"/>
    <property type="evidence" value="ECO:0007669"/>
    <property type="project" value="InterPro"/>
</dbReference>
<evidence type="ECO:0000259" key="8">
    <source>
        <dbReference type="PROSITE" id="PS51755"/>
    </source>
</evidence>
<evidence type="ECO:0000256" key="5">
    <source>
        <dbReference type="ARBA" id="ARBA00023163"/>
    </source>
</evidence>
<dbReference type="SMART" id="SM00028">
    <property type="entry name" value="TPR"/>
    <property type="match status" value="6"/>
</dbReference>
<keyword evidence="4 7" id="KW-0238">DNA-binding</keyword>
<keyword evidence="2" id="KW-0902">Two-component regulatory system</keyword>
<evidence type="ECO:0000256" key="1">
    <source>
        <dbReference type="ARBA" id="ARBA00005820"/>
    </source>
</evidence>
<accession>A0A5P2WXB5</accession>
<dbReference type="InterPro" id="IPR027417">
    <property type="entry name" value="P-loop_NTPase"/>
</dbReference>
<dbReference type="OrthoDB" id="581105at2"/>
<name>A0A5P2WXB5_STRST</name>
<sequence length="954" mass="101374">MRFTVLGPVRAWRDGAELALGPPKQRALLALLLVRLGAPVSLSDMVDVLWPQGPPRSAPNVVRHHVGSLRRLLGPDGGARAAGPVVRGSGGYRLDVHADDVDLLAFRQLAERARQAARDGSPRTATDLYAEALELWRGPVAHGIPPDVRAHPAFGAVDEECLDAVRGAAVEALAAGVPERALAPLRQATAAHPLDEPLQAHLVLALAGAGRRAEALAAYHTVRVRLAEELGVAPGRELVAAHQRVLEGHTAAVRPPAVSSGPESDDAPLGRLRPRAGPLVRPAQLPGDLPVFAGRGTELAYVDALLPKPRAADSTPPATVVITIEGMAGVGKTSLAVHWAHRVAHRFPDGQLYADLRGFDPLSVAVDPQDTLRAFLFALGVHPQDMPVGADAQSSLYRSLLSGRRVLVLLDNARDSAQVRPLLPGAPGCLVLVTSRTRLQGLVAAVGAHSFTLRPLHDAGAREVLTRRLGARRMAAEAAAVEAVIALCGRLPLALAILAARAAEPGIPLSSIAAELRAGHGSLDALSGDEADARAVFSWSYRALSPEAARLFRLLALHPGPDVSQHAAASLAGLGLREARTTLASLARSHLLTEPVPGRYTCHDLLRAYAGERLRTEETEAGRHGALGRLLDHALGTVRAAVDLLLPHRSARETPPPPRLGTAVEPLSGREAAATWLSTEIPGLIALVESAAQGGFPVHAWQLALAVELPLDRRGRREEQIAVQRTALAAAEQHGDPLGLPHIHRTLGFALHRVGANEEALAHLDRALDLFTSLDHPDGQARTLRSLAFLANSRARHQDALDHYGRALALHRAADNPRGRATVLNEIGWTHILRGEHHEALTQCATAVALHQETGDANGEAAAWDSLGYAHHHLEQYTHALSCYRHALAVYREVGDRTLEAETLSHIGDTQHALGNRPSALASWGRAAAILSELGHPDSWQLLDKLHGTAADPP</sequence>
<evidence type="ECO:0000256" key="4">
    <source>
        <dbReference type="ARBA" id="ARBA00023125"/>
    </source>
</evidence>
<dbReference type="CDD" id="cd15831">
    <property type="entry name" value="BTAD"/>
    <property type="match status" value="1"/>
</dbReference>
<comment type="similarity">
    <text evidence="1">Belongs to the AfsR/DnrI/RedD regulatory family.</text>
</comment>
<evidence type="ECO:0000313" key="10">
    <source>
        <dbReference type="EMBL" id="QEV57403.1"/>
    </source>
</evidence>
<dbReference type="InterPro" id="IPR051677">
    <property type="entry name" value="AfsR-DnrI-RedD_regulator"/>
</dbReference>
<dbReference type="PRINTS" id="PR00364">
    <property type="entry name" value="DISEASERSIST"/>
</dbReference>
<dbReference type="EMBL" id="JACHJD010000016">
    <property type="protein sequence ID" value="MBB5107943.1"/>
    <property type="molecule type" value="Genomic_DNA"/>
</dbReference>
<dbReference type="KEGG" id="sspb:CP982_00490"/>
<dbReference type="InterPro" id="IPR011990">
    <property type="entry name" value="TPR-like_helical_dom_sf"/>
</dbReference>
<dbReference type="SUPFAM" id="SSF52540">
    <property type="entry name" value="P-loop containing nucleoside triphosphate hydrolases"/>
    <property type="match status" value="1"/>
</dbReference>
<gene>
    <name evidence="10" type="ORF">CP982_00490</name>
    <name evidence="9" type="ORF">FHS40_007064</name>
</gene>
<feature type="domain" description="OmpR/PhoB-type" evidence="8">
    <location>
        <begin position="1"/>
        <end position="96"/>
    </location>
</feature>
<organism evidence="10 11">
    <name type="scientific">Streptomyces spectabilis</name>
    <dbReference type="NCBI Taxonomy" id="68270"/>
    <lineage>
        <taxon>Bacteria</taxon>
        <taxon>Bacillati</taxon>
        <taxon>Actinomycetota</taxon>
        <taxon>Actinomycetes</taxon>
        <taxon>Kitasatosporales</taxon>
        <taxon>Streptomycetaceae</taxon>
        <taxon>Streptomyces</taxon>
    </lineage>
</organism>
<protein>
    <submittedName>
        <fullName evidence="10">AfsR family transcriptional regulator</fullName>
    </submittedName>
    <submittedName>
        <fullName evidence="9">DNA-binding SARP family transcriptional activator</fullName>
    </submittedName>
</protein>
<dbReference type="GO" id="GO:0000160">
    <property type="term" value="P:phosphorelay signal transduction system"/>
    <property type="evidence" value="ECO:0007669"/>
    <property type="project" value="UniProtKB-KW"/>
</dbReference>
<feature type="repeat" description="TPR" evidence="6">
    <location>
        <begin position="861"/>
        <end position="894"/>
    </location>
</feature>
<dbReference type="Pfam" id="PF00486">
    <property type="entry name" value="Trans_reg_C"/>
    <property type="match status" value="1"/>
</dbReference>
<dbReference type="InterPro" id="IPR016032">
    <property type="entry name" value="Sig_transdc_resp-reg_C-effctor"/>
</dbReference>
<feature type="DNA-binding region" description="OmpR/PhoB-type" evidence="7">
    <location>
        <begin position="1"/>
        <end position="96"/>
    </location>
</feature>
<dbReference type="InterPro" id="IPR005158">
    <property type="entry name" value="BTAD"/>
</dbReference>
<dbReference type="Pfam" id="PF13424">
    <property type="entry name" value="TPR_12"/>
    <property type="match status" value="2"/>
</dbReference>
<dbReference type="GO" id="GO:0003677">
    <property type="term" value="F:DNA binding"/>
    <property type="evidence" value="ECO:0007669"/>
    <property type="project" value="UniProtKB-UniRule"/>
</dbReference>
<dbReference type="PANTHER" id="PTHR35807">
    <property type="entry name" value="TRANSCRIPTIONAL REGULATOR REDD-RELATED"/>
    <property type="match status" value="1"/>
</dbReference>
<dbReference type="Proteomes" id="UP000549009">
    <property type="component" value="Unassembled WGS sequence"/>
</dbReference>
<reference evidence="9 12" key="2">
    <citation type="submission" date="2020-08" db="EMBL/GenBank/DDBJ databases">
        <title>Genomic Encyclopedia of Type Strains, Phase III (KMG-III): the genomes of soil and plant-associated and newly described type strains.</title>
        <authorList>
            <person name="Whitman W."/>
        </authorList>
    </citation>
    <scope>NUCLEOTIDE SEQUENCE [LARGE SCALE GENOMIC DNA]</scope>
    <source>
        <strain evidence="9 12">CECT 3146</strain>
    </source>
</reference>
<dbReference type="PROSITE" id="PS51755">
    <property type="entry name" value="OMPR_PHOB"/>
    <property type="match status" value="1"/>
</dbReference>
<dbReference type="Pfam" id="PF13374">
    <property type="entry name" value="TPR_10"/>
    <property type="match status" value="1"/>
</dbReference>
<reference evidence="10 11" key="1">
    <citation type="submission" date="2017-09" db="EMBL/GenBank/DDBJ databases">
        <authorList>
            <person name="Lee N."/>
            <person name="Cho B.-K."/>
        </authorList>
    </citation>
    <scope>NUCLEOTIDE SEQUENCE [LARGE SCALE GENOMIC DNA]</scope>
    <source>
        <strain evidence="10 11">ATCC 27465</strain>
    </source>
</reference>
<evidence type="ECO:0000313" key="12">
    <source>
        <dbReference type="Proteomes" id="UP000549009"/>
    </source>
</evidence>
<dbReference type="Pfam" id="PF03704">
    <property type="entry name" value="BTAD"/>
    <property type="match status" value="1"/>
</dbReference>
<dbReference type="PROSITE" id="PS50005">
    <property type="entry name" value="TPR"/>
    <property type="match status" value="1"/>
</dbReference>
<dbReference type="SMART" id="SM00862">
    <property type="entry name" value="Trans_reg_C"/>
    <property type="match status" value="1"/>
</dbReference>
<dbReference type="SMART" id="SM01043">
    <property type="entry name" value="BTAD"/>
    <property type="match status" value="1"/>
</dbReference>
<keyword evidence="3" id="KW-0805">Transcription regulation</keyword>
<dbReference type="SUPFAM" id="SSF46894">
    <property type="entry name" value="C-terminal effector domain of the bipartite response regulators"/>
    <property type="match status" value="1"/>
</dbReference>
<dbReference type="EMBL" id="CP023690">
    <property type="protein sequence ID" value="QEV57403.1"/>
    <property type="molecule type" value="Genomic_DNA"/>
</dbReference>